<evidence type="ECO:0000313" key="3">
    <source>
        <dbReference type="Proteomes" id="UP000033163"/>
    </source>
</evidence>
<gene>
    <name evidence="2" type="ORF">PRIO_5562</name>
</gene>
<feature type="transmembrane region" description="Helical" evidence="1">
    <location>
        <begin position="33"/>
        <end position="56"/>
    </location>
</feature>
<dbReference type="KEGG" id="pri:PRIO_5562"/>
<dbReference type="RefSeq" id="WP_144412137.1">
    <property type="nucleotide sequence ID" value="NZ_LN831776.1"/>
</dbReference>
<feature type="transmembrane region" description="Helical" evidence="1">
    <location>
        <begin position="162"/>
        <end position="180"/>
    </location>
</feature>
<evidence type="ECO:0000256" key="1">
    <source>
        <dbReference type="SAM" id="Phobius"/>
    </source>
</evidence>
<keyword evidence="1" id="KW-0472">Membrane</keyword>
<evidence type="ECO:0000313" key="2">
    <source>
        <dbReference type="EMBL" id="CQR57949.1"/>
    </source>
</evidence>
<proteinExistence type="predicted"/>
<keyword evidence="1" id="KW-0812">Transmembrane</keyword>
<reference evidence="3" key="1">
    <citation type="submission" date="2015-03" db="EMBL/GenBank/DDBJ databases">
        <authorList>
            <person name="Wibberg D."/>
        </authorList>
    </citation>
    <scope>NUCLEOTIDE SEQUENCE [LARGE SCALE GENOMIC DNA]</scope>
</reference>
<feature type="transmembrane region" description="Helical" evidence="1">
    <location>
        <begin position="201"/>
        <end position="221"/>
    </location>
</feature>
<name>A0A0E4CYW9_9BACL</name>
<dbReference type="PATRIC" id="fig|1073571.4.peg.5963"/>
<keyword evidence="1" id="KW-1133">Transmembrane helix</keyword>
<accession>A0A0E4CYW9</accession>
<feature type="transmembrane region" description="Helical" evidence="1">
    <location>
        <begin position="77"/>
        <end position="99"/>
    </location>
</feature>
<dbReference type="Proteomes" id="UP000033163">
    <property type="component" value="Chromosome I"/>
</dbReference>
<dbReference type="HOGENOM" id="CLU_1155529_0_0_9"/>
<sequence length="240" mass="26991">MNDELQRTLSEIIESGSQSNPAVNALISDYAKFHAVLAMVGGCLVLIFAWLSIIFWTKFKRSPKVSSLKWGFERKACFVFGFLSSSVALFMVLIVVANLTNTLNPLHGFSLLDFSFKISSGEPYKDELRYAFTEWIQSGNENIPSIIQERFNKRIEFHTTKAIVSGILLILFAGLSVYIWNALVRRAKSNDSKWRFKEKTCFVFGSATVVLALLMMVIVMANTQAAFAPKTLSMINLFNS</sequence>
<protein>
    <submittedName>
        <fullName evidence="2">Uncharacterized protein</fullName>
    </submittedName>
</protein>
<organism evidence="2 3">
    <name type="scientific">Paenibacillus riograndensis SBR5</name>
    <dbReference type="NCBI Taxonomy" id="1073571"/>
    <lineage>
        <taxon>Bacteria</taxon>
        <taxon>Bacillati</taxon>
        <taxon>Bacillota</taxon>
        <taxon>Bacilli</taxon>
        <taxon>Bacillales</taxon>
        <taxon>Paenibacillaceae</taxon>
        <taxon>Paenibacillus</taxon>
        <taxon>Paenibacillus sonchi group</taxon>
    </lineage>
</organism>
<dbReference type="AlphaFoldDB" id="A0A0E4CYW9"/>
<dbReference type="EMBL" id="LN831776">
    <property type="protein sequence ID" value="CQR57949.1"/>
    <property type="molecule type" value="Genomic_DNA"/>
</dbReference>